<proteinExistence type="predicted"/>
<keyword evidence="3" id="KW-1185">Reference proteome</keyword>
<feature type="compositionally biased region" description="Polar residues" evidence="1">
    <location>
        <begin position="1"/>
        <end position="15"/>
    </location>
</feature>
<feature type="compositionally biased region" description="Basic and acidic residues" evidence="1">
    <location>
        <begin position="60"/>
        <end position="82"/>
    </location>
</feature>
<dbReference type="PANTHER" id="PTHR15742:SF2">
    <property type="entry name" value="PROTEIN SOGA3"/>
    <property type="match status" value="1"/>
</dbReference>
<feature type="compositionally biased region" description="Low complexity" evidence="1">
    <location>
        <begin position="28"/>
        <end position="51"/>
    </location>
</feature>
<dbReference type="AlphaFoldDB" id="A0A553MKL5"/>
<organism evidence="2 3">
    <name type="scientific">Danionella cerebrum</name>
    <dbReference type="NCBI Taxonomy" id="2873325"/>
    <lineage>
        <taxon>Eukaryota</taxon>
        <taxon>Metazoa</taxon>
        <taxon>Chordata</taxon>
        <taxon>Craniata</taxon>
        <taxon>Vertebrata</taxon>
        <taxon>Euteleostomi</taxon>
        <taxon>Actinopterygii</taxon>
        <taxon>Neopterygii</taxon>
        <taxon>Teleostei</taxon>
        <taxon>Ostariophysi</taxon>
        <taxon>Cypriniformes</taxon>
        <taxon>Danionidae</taxon>
        <taxon>Danioninae</taxon>
        <taxon>Danionella</taxon>
    </lineage>
</organism>
<dbReference type="Proteomes" id="UP000316079">
    <property type="component" value="Unassembled WGS sequence"/>
</dbReference>
<dbReference type="PANTHER" id="PTHR15742">
    <property type="entry name" value="GIRDIN"/>
    <property type="match status" value="1"/>
</dbReference>
<dbReference type="InterPro" id="IPR049885">
    <property type="entry name" value="MTCL1-3"/>
</dbReference>
<sequence>MDSMENSSMKNQRASSPARFKDSPTKITSKSVKPSTGKPSGKSSRSGSPVTGKNSPTPVRRAEKIRSSEERSGSTEDSHPAEEPLPASHVVSDQPGSSKSSSGKQKSMKADSDKQTSKIEMGCGPGFCLQSELIQFHMNKTLKRESVGKTQESPVTEQREQSRRAAEEALTEKNQELEEEVERLLDENDFLKHEVEEMRAEMDEMRDSFFEEDACQLQDLRREHERALKNCRILQYRLRKAERRRMRLSETAGGGEMIDTELVRSLEQDLKVWITNTK</sequence>
<evidence type="ECO:0000313" key="2">
    <source>
        <dbReference type="EMBL" id="TRY53723.1"/>
    </source>
</evidence>
<evidence type="ECO:0000313" key="3">
    <source>
        <dbReference type="Proteomes" id="UP000316079"/>
    </source>
</evidence>
<name>A0A553MKL5_9TELE</name>
<protein>
    <submittedName>
        <fullName evidence="2">Uncharacterized protein</fullName>
    </submittedName>
</protein>
<feature type="region of interest" description="Disordered" evidence="1">
    <location>
        <begin position="144"/>
        <end position="175"/>
    </location>
</feature>
<comment type="caution">
    <text evidence="2">The sequence shown here is derived from an EMBL/GenBank/DDBJ whole genome shotgun (WGS) entry which is preliminary data.</text>
</comment>
<feature type="compositionally biased region" description="Basic and acidic residues" evidence="1">
    <location>
        <begin position="108"/>
        <end position="117"/>
    </location>
</feature>
<gene>
    <name evidence="2" type="ORF">DNTS_017014</name>
</gene>
<dbReference type="EMBL" id="SRMA01027459">
    <property type="protein sequence ID" value="TRY53723.1"/>
    <property type="molecule type" value="Genomic_DNA"/>
</dbReference>
<accession>A0A553MKL5</accession>
<dbReference type="OrthoDB" id="10036174at2759"/>
<reference evidence="2 3" key="1">
    <citation type="journal article" date="2019" name="Sci. Data">
        <title>Hybrid genome assembly and annotation of Danionella translucida.</title>
        <authorList>
            <person name="Kadobianskyi M."/>
            <person name="Schulze L."/>
            <person name="Schuelke M."/>
            <person name="Judkewitz B."/>
        </authorList>
    </citation>
    <scope>NUCLEOTIDE SEQUENCE [LARGE SCALE GENOMIC DNA]</scope>
    <source>
        <strain evidence="2 3">Bolton</strain>
    </source>
</reference>
<evidence type="ECO:0000256" key="1">
    <source>
        <dbReference type="SAM" id="MobiDB-lite"/>
    </source>
</evidence>
<feature type="region of interest" description="Disordered" evidence="1">
    <location>
        <begin position="1"/>
        <end position="122"/>
    </location>
</feature>
<dbReference type="STRING" id="623744.A0A553MKL5"/>
<feature type="compositionally biased region" description="Basic and acidic residues" evidence="1">
    <location>
        <begin position="157"/>
        <end position="175"/>
    </location>
</feature>